<keyword evidence="4" id="KW-0813">Transport</keyword>
<comment type="catalytic activity">
    <reaction evidence="8">
        <text>2 a Fe(II)-siderophore + NADP(+) + H(+) = 2 a Fe(III)-siderophore + NADPH</text>
        <dbReference type="Rhea" id="RHEA:28795"/>
        <dbReference type="Rhea" id="RHEA-COMP:11342"/>
        <dbReference type="Rhea" id="RHEA-COMP:11344"/>
        <dbReference type="ChEBI" id="CHEBI:15378"/>
        <dbReference type="ChEBI" id="CHEBI:29033"/>
        <dbReference type="ChEBI" id="CHEBI:29034"/>
        <dbReference type="ChEBI" id="CHEBI:57783"/>
        <dbReference type="ChEBI" id="CHEBI:58349"/>
        <dbReference type="EC" id="1.16.1.9"/>
    </reaction>
</comment>
<organism evidence="10 11">
    <name type="scientific">Delitschia confertaspora ATCC 74209</name>
    <dbReference type="NCBI Taxonomy" id="1513339"/>
    <lineage>
        <taxon>Eukaryota</taxon>
        <taxon>Fungi</taxon>
        <taxon>Dikarya</taxon>
        <taxon>Ascomycota</taxon>
        <taxon>Pezizomycotina</taxon>
        <taxon>Dothideomycetes</taxon>
        <taxon>Pleosporomycetidae</taxon>
        <taxon>Pleosporales</taxon>
        <taxon>Delitschiaceae</taxon>
        <taxon>Delitschia</taxon>
    </lineage>
</organism>
<keyword evidence="11" id="KW-1185">Reference proteome</keyword>
<dbReference type="InterPro" id="IPR013112">
    <property type="entry name" value="FAD-bd_8"/>
</dbReference>
<evidence type="ECO:0000256" key="8">
    <source>
        <dbReference type="ARBA" id="ARBA00048483"/>
    </source>
</evidence>
<dbReference type="InterPro" id="IPR051410">
    <property type="entry name" value="Ferric/Cupric_Reductase"/>
</dbReference>
<dbReference type="Gene3D" id="3.40.50.80">
    <property type="entry name" value="Nucleotide-binding domain of ferredoxin-NADP reductase (FNR) module"/>
    <property type="match status" value="1"/>
</dbReference>
<evidence type="ECO:0000313" key="10">
    <source>
        <dbReference type="EMBL" id="KAF2197905.1"/>
    </source>
</evidence>
<evidence type="ECO:0000256" key="3">
    <source>
        <dbReference type="ARBA" id="ARBA00012668"/>
    </source>
</evidence>
<dbReference type="InterPro" id="IPR017927">
    <property type="entry name" value="FAD-bd_FR_type"/>
</dbReference>
<dbReference type="SUPFAM" id="SSF63380">
    <property type="entry name" value="Riboflavin synthase domain-like"/>
    <property type="match status" value="1"/>
</dbReference>
<dbReference type="Pfam" id="PF08030">
    <property type="entry name" value="NAD_binding_6"/>
    <property type="match status" value="1"/>
</dbReference>
<dbReference type="GO" id="GO:0006826">
    <property type="term" value="P:iron ion transport"/>
    <property type="evidence" value="ECO:0007669"/>
    <property type="project" value="TreeGrafter"/>
</dbReference>
<dbReference type="CDD" id="cd06186">
    <property type="entry name" value="NOX_Duox_like_FAD_NADP"/>
    <property type="match status" value="1"/>
</dbReference>
<evidence type="ECO:0000313" key="11">
    <source>
        <dbReference type="Proteomes" id="UP000799536"/>
    </source>
</evidence>
<proteinExistence type="inferred from homology"/>
<evidence type="ECO:0000256" key="5">
    <source>
        <dbReference type="ARBA" id="ARBA00022475"/>
    </source>
</evidence>
<sequence length="254" mass="28845">MTLRRPWDVLPGQYLYLTLPSIPHYGIGYFQSHPFLIAWVDGSDVTVLIQRGKGFSESIFTAQNRSSVLVDGPYGHSPPLGEFDRVLFMASGIGIAAHLLSVKHLLEAHENQSARIRRLTLVWFLETSDQEAWAGQFLDLLHEMDRRHIFTVALYLPSSTSGGSRILNTNKNDRWIRTETNLDPSWFIYNEWSAEAGSMAISVCGNPFFEEAVRRAVHKSDKDIHFYTAEFHPEETPVSRLSNHRVVTTGKSNK</sequence>
<evidence type="ECO:0000256" key="7">
    <source>
        <dbReference type="ARBA" id="ARBA00023002"/>
    </source>
</evidence>
<dbReference type="GO" id="GO:0005886">
    <property type="term" value="C:plasma membrane"/>
    <property type="evidence" value="ECO:0007669"/>
    <property type="project" value="UniProtKB-SubCell"/>
</dbReference>
<dbReference type="PROSITE" id="PS51384">
    <property type="entry name" value="FAD_FR"/>
    <property type="match status" value="1"/>
</dbReference>
<evidence type="ECO:0000259" key="9">
    <source>
        <dbReference type="PROSITE" id="PS51384"/>
    </source>
</evidence>
<dbReference type="SUPFAM" id="SSF52343">
    <property type="entry name" value="Ferredoxin reductase-like, C-terminal NADP-linked domain"/>
    <property type="match status" value="1"/>
</dbReference>
<dbReference type="PANTHER" id="PTHR32361:SF26">
    <property type="entry name" value="FAD-BINDING 8 DOMAIN-CONTAINING PROTEIN-RELATED"/>
    <property type="match status" value="1"/>
</dbReference>
<dbReference type="GO" id="GO:0006879">
    <property type="term" value="P:intracellular iron ion homeostasis"/>
    <property type="evidence" value="ECO:0007669"/>
    <property type="project" value="TreeGrafter"/>
</dbReference>
<dbReference type="EMBL" id="ML994188">
    <property type="protein sequence ID" value="KAF2197905.1"/>
    <property type="molecule type" value="Genomic_DNA"/>
</dbReference>
<dbReference type="EC" id="1.16.1.9" evidence="3"/>
<evidence type="ECO:0000256" key="4">
    <source>
        <dbReference type="ARBA" id="ARBA00022448"/>
    </source>
</evidence>
<keyword evidence="5" id="KW-1003">Cell membrane</keyword>
<protein>
    <recommendedName>
        <fullName evidence="3">ferric-chelate reductase (NADPH)</fullName>
        <ecNumber evidence="3">1.16.1.9</ecNumber>
    </recommendedName>
</protein>
<dbReference type="InterPro" id="IPR013121">
    <property type="entry name" value="Fe_red_NAD-bd_6"/>
</dbReference>
<evidence type="ECO:0000256" key="6">
    <source>
        <dbReference type="ARBA" id="ARBA00022982"/>
    </source>
</evidence>
<dbReference type="GO" id="GO:0015677">
    <property type="term" value="P:copper ion import"/>
    <property type="evidence" value="ECO:0007669"/>
    <property type="project" value="TreeGrafter"/>
</dbReference>
<accession>A0A9P4JER8</accession>
<dbReference type="GO" id="GO:0052851">
    <property type="term" value="F:ferric-chelate reductase (NADPH) activity"/>
    <property type="evidence" value="ECO:0007669"/>
    <property type="project" value="UniProtKB-EC"/>
</dbReference>
<evidence type="ECO:0000256" key="1">
    <source>
        <dbReference type="ARBA" id="ARBA00004651"/>
    </source>
</evidence>
<dbReference type="InterPro" id="IPR039261">
    <property type="entry name" value="FNR_nucleotide-bd"/>
</dbReference>
<dbReference type="PANTHER" id="PTHR32361">
    <property type="entry name" value="FERRIC/CUPRIC REDUCTASE TRANSMEMBRANE COMPONENT"/>
    <property type="match status" value="1"/>
</dbReference>
<dbReference type="InterPro" id="IPR017938">
    <property type="entry name" value="Riboflavin_synthase-like_b-brl"/>
</dbReference>
<keyword evidence="7" id="KW-0560">Oxidoreductase</keyword>
<feature type="domain" description="FAD-binding FR-type" evidence="9">
    <location>
        <begin position="1"/>
        <end position="80"/>
    </location>
</feature>
<comment type="subcellular location">
    <subcellularLocation>
        <location evidence="1">Cell membrane</location>
        <topology evidence="1">Multi-pass membrane protein</topology>
    </subcellularLocation>
</comment>
<evidence type="ECO:0000256" key="2">
    <source>
        <dbReference type="ARBA" id="ARBA00006278"/>
    </source>
</evidence>
<comment type="caution">
    <text evidence="10">The sequence shown here is derived from an EMBL/GenBank/DDBJ whole genome shotgun (WGS) entry which is preliminary data.</text>
</comment>
<dbReference type="AlphaFoldDB" id="A0A9P4JER8"/>
<dbReference type="Pfam" id="PF08022">
    <property type="entry name" value="FAD_binding_8"/>
    <property type="match status" value="1"/>
</dbReference>
<keyword evidence="6" id="KW-0249">Electron transport</keyword>
<keyword evidence="5" id="KW-0472">Membrane</keyword>
<gene>
    <name evidence="10" type="ORF">GQ43DRAFT_402090</name>
</gene>
<reference evidence="10" key="1">
    <citation type="journal article" date="2020" name="Stud. Mycol.">
        <title>101 Dothideomycetes genomes: a test case for predicting lifestyles and emergence of pathogens.</title>
        <authorList>
            <person name="Haridas S."/>
            <person name="Albert R."/>
            <person name="Binder M."/>
            <person name="Bloem J."/>
            <person name="Labutti K."/>
            <person name="Salamov A."/>
            <person name="Andreopoulos B."/>
            <person name="Baker S."/>
            <person name="Barry K."/>
            <person name="Bills G."/>
            <person name="Bluhm B."/>
            <person name="Cannon C."/>
            <person name="Castanera R."/>
            <person name="Culley D."/>
            <person name="Daum C."/>
            <person name="Ezra D."/>
            <person name="Gonzalez J."/>
            <person name="Henrissat B."/>
            <person name="Kuo A."/>
            <person name="Liang C."/>
            <person name="Lipzen A."/>
            <person name="Lutzoni F."/>
            <person name="Magnuson J."/>
            <person name="Mondo S."/>
            <person name="Nolan M."/>
            <person name="Ohm R."/>
            <person name="Pangilinan J."/>
            <person name="Park H.-J."/>
            <person name="Ramirez L."/>
            <person name="Alfaro M."/>
            <person name="Sun H."/>
            <person name="Tritt A."/>
            <person name="Yoshinaga Y."/>
            <person name="Zwiers L.-H."/>
            <person name="Turgeon B."/>
            <person name="Goodwin S."/>
            <person name="Spatafora J."/>
            <person name="Crous P."/>
            <person name="Grigoriev I."/>
        </authorList>
    </citation>
    <scope>NUCLEOTIDE SEQUENCE</scope>
    <source>
        <strain evidence="10">ATCC 74209</strain>
    </source>
</reference>
<dbReference type="Proteomes" id="UP000799536">
    <property type="component" value="Unassembled WGS sequence"/>
</dbReference>
<name>A0A9P4JER8_9PLEO</name>
<dbReference type="OrthoDB" id="4494341at2759"/>
<comment type="similarity">
    <text evidence="2">Belongs to the ferric reductase (FRE) family.</text>
</comment>